<dbReference type="InterPro" id="IPR029044">
    <property type="entry name" value="Nucleotide-diphossugar_trans"/>
</dbReference>
<dbReference type="Proteomes" id="UP001197247">
    <property type="component" value="Unassembled WGS sequence"/>
</dbReference>
<keyword evidence="4 5" id="KW-0342">GTP-binding</keyword>
<comment type="pathway">
    <text evidence="5">Cofactor biosynthesis; coenzyme F420 biosynthesis.</text>
</comment>
<dbReference type="SUPFAM" id="SSF53448">
    <property type="entry name" value="Nucleotide-diphospho-sugar transferases"/>
    <property type="match status" value="1"/>
</dbReference>
<feature type="binding site" evidence="5">
    <location>
        <position position="192"/>
    </location>
    <ligand>
        <name>phosphoenolpyruvate</name>
        <dbReference type="ChEBI" id="CHEBI:58702"/>
    </ligand>
</feature>
<evidence type="ECO:0000256" key="2">
    <source>
        <dbReference type="ARBA" id="ARBA00022695"/>
    </source>
</evidence>
<feature type="region of interest" description="Disordered" evidence="6">
    <location>
        <begin position="1"/>
        <end position="40"/>
    </location>
</feature>
<name>A0ABS5TFA3_9ACTN</name>
<evidence type="ECO:0000313" key="9">
    <source>
        <dbReference type="Proteomes" id="UP001197247"/>
    </source>
</evidence>
<dbReference type="PANTHER" id="PTHR40392:SF1">
    <property type="entry name" value="2-PHOSPHO-L-LACTATE GUANYLYLTRANSFERASE"/>
    <property type="match status" value="1"/>
</dbReference>
<keyword evidence="9" id="KW-1185">Reference proteome</keyword>
<protein>
    <recommendedName>
        <fullName evidence="5">Phosphoenolpyruvate guanylyltransferase</fullName>
        <shortName evidence="5">PEP guanylyltransferase</shortName>
        <ecNumber evidence="5">2.7.7.105</ecNumber>
    </recommendedName>
</protein>
<evidence type="ECO:0000256" key="3">
    <source>
        <dbReference type="ARBA" id="ARBA00022741"/>
    </source>
</evidence>
<dbReference type="EMBL" id="JAHBAY010000004">
    <property type="protein sequence ID" value="MBT0769767.1"/>
    <property type="molecule type" value="Genomic_DNA"/>
</dbReference>
<dbReference type="RefSeq" id="WP_214156058.1">
    <property type="nucleotide sequence ID" value="NZ_JAHBAY010000004.1"/>
</dbReference>
<comment type="similarity">
    <text evidence="5">Belongs to the CofC family.</text>
</comment>
<feature type="binding site" evidence="5">
    <location>
        <position position="208"/>
    </location>
    <ligand>
        <name>phosphoenolpyruvate</name>
        <dbReference type="ChEBI" id="CHEBI:58702"/>
    </ligand>
</feature>
<dbReference type="InterPro" id="IPR025877">
    <property type="entry name" value="MobA-like_NTP_Trfase"/>
</dbReference>
<gene>
    <name evidence="8" type="primary">cofC</name>
    <name evidence="5" type="synonym">fbiD</name>
    <name evidence="8" type="ORF">KIH74_12595</name>
</gene>
<organism evidence="8 9">
    <name type="scientific">Kineosporia corallincola</name>
    <dbReference type="NCBI Taxonomy" id="2835133"/>
    <lineage>
        <taxon>Bacteria</taxon>
        <taxon>Bacillati</taxon>
        <taxon>Actinomycetota</taxon>
        <taxon>Actinomycetes</taxon>
        <taxon>Kineosporiales</taxon>
        <taxon>Kineosporiaceae</taxon>
        <taxon>Kineosporia</taxon>
    </lineage>
</organism>
<comment type="caution">
    <text evidence="8">The sequence shown here is derived from an EMBL/GenBank/DDBJ whole genome shotgun (WGS) entry which is preliminary data.</text>
</comment>
<proteinExistence type="inferred from homology"/>
<keyword evidence="2 5" id="KW-0548">Nucleotidyltransferase</keyword>
<dbReference type="GO" id="GO:0043814">
    <property type="term" value="F:phospholactate guanylyltransferase activity"/>
    <property type="evidence" value="ECO:0007669"/>
    <property type="project" value="UniProtKB-EC"/>
</dbReference>
<dbReference type="InterPro" id="IPR002835">
    <property type="entry name" value="CofC"/>
</dbReference>
<evidence type="ECO:0000256" key="6">
    <source>
        <dbReference type="SAM" id="MobiDB-lite"/>
    </source>
</evidence>
<dbReference type="Pfam" id="PF12804">
    <property type="entry name" value="NTP_transf_3"/>
    <property type="match status" value="1"/>
</dbReference>
<feature type="binding site" evidence="5">
    <location>
        <position position="211"/>
    </location>
    <ligand>
        <name>phosphoenolpyruvate</name>
        <dbReference type="ChEBI" id="CHEBI:58702"/>
    </ligand>
</feature>
<sequence length="259" mass="26054">MIEDVAGPGTRGVSPGARPGSGHGHGFEPEPPSDAQRTDIRPTDARAVDARWTVVLPFKGGPQAKSRLSAGSRPAGHTGLASAIALDCLDAVLAARLVGQVVVVTADPALAVPAAAAGAVVRPETRPGTGLLAAIADGLAGLEGPCAVLLGDLPALRPAELDQALQTAWETLTAVSQRPGMAFVPDADGIGTVLLAAAGPAAMVPSFGPESARLHAASGARRLDLDLPTLRRDVDTPADLARATEFGLGPRTRAVLALG</sequence>
<evidence type="ECO:0000256" key="4">
    <source>
        <dbReference type="ARBA" id="ARBA00023134"/>
    </source>
</evidence>
<dbReference type="Gene3D" id="3.90.550.10">
    <property type="entry name" value="Spore Coat Polysaccharide Biosynthesis Protein SpsA, Chain A"/>
    <property type="match status" value="1"/>
</dbReference>
<keyword evidence="1 5" id="KW-0808">Transferase</keyword>
<comment type="function">
    <text evidence="5">Guanylyltransferase that catalyzes the activation of phosphoenolpyruvate (PEP) as enolpyruvoyl-2-diphospho-5'-guanosine, via the condensation of PEP with GTP. It is involved in the biosynthesis of coenzyme F420, a hydride carrier cofactor.</text>
</comment>
<evidence type="ECO:0000256" key="1">
    <source>
        <dbReference type="ARBA" id="ARBA00022679"/>
    </source>
</evidence>
<dbReference type="PANTHER" id="PTHR40392">
    <property type="entry name" value="2-PHOSPHO-L-LACTATE GUANYLYLTRANSFERASE"/>
    <property type="match status" value="1"/>
</dbReference>
<accession>A0ABS5TFA3</accession>
<dbReference type="NCBIfam" id="TIGR03552">
    <property type="entry name" value="F420_cofC"/>
    <property type="match status" value="1"/>
</dbReference>
<evidence type="ECO:0000259" key="7">
    <source>
        <dbReference type="Pfam" id="PF12804"/>
    </source>
</evidence>
<evidence type="ECO:0000256" key="5">
    <source>
        <dbReference type="HAMAP-Rule" id="MF_02114"/>
    </source>
</evidence>
<comment type="catalytic activity">
    <reaction evidence="5">
        <text>phosphoenolpyruvate + GTP + H(+) = enolpyruvoyl-2-diphospho-5'-guanosine + diphosphate</text>
        <dbReference type="Rhea" id="RHEA:30519"/>
        <dbReference type="ChEBI" id="CHEBI:15378"/>
        <dbReference type="ChEBI" id="CHEBI:33019"/>
        <dbReference type="ChEBI" id="CHEBI:37565"/>
        <dbReference type="ChEBI" id="CHEBI:58702"/>
        <dbReference type="ChEBI" id="CHEBI:143701"/>
        <dbReference type="EC" id="2.7.7.105"/>
    </reaction>
</comment>
<reference evidence="8 9" key="1">
    <citation type="submission" date="2021-05" db="EMBL/GenBank/DDBJ databases">
        <title>Kineosporia and Streptomyces sp. nov. two new marine actinobacteria isolated from Coral.</title>
        <authorList>
            <person name="Buangrab K."/>
            <person name="Sutthacheep M."/>
            <person name="Yeemin T."/>
            <person name="Harunari E."/>
            <person name="Igarashi Y."/>
            <person name="Kanchanasin P."/>
            <person name="Tanasupawat S."/>
            <person name="Phongsopitanun W."/>
        </authorList>
    </citation>
    <scope>NUCLEOTIDE SEQUENCE [LARGE SCALE GENOMIC DNA]</scope>
    <source>
        <strain evidence="8 9">J2-2</strain>
    </source>
</reference>
<keyword evidence="3 5" id="KW-0547">Nucleotide-binding</keyword>
<dbReference type="EC" id="2.7.7.105" evidence="5"/>
<dbReference type="HAMAP" id="MF_02114">
    <property type="entry name" value="CofC"/>
    <property type="match status" value="1"/>
</dbReference>
<feature type="domain" description="MobA-like NTP transferase" evidence="7">
    <location>
        <begin position="93"/>
        <end position="223"/>
    </location>
</feature>
<evidence type="ECO:0000313" key="8">
    <source>
        <dbReference type="EMBL" id="MBT0769767.1"/>
    </source>
</evidence>